<dbReference type="InterPro" id="IPR041700">
    <property type="entry name" value="OMP_b-brl_3"/>
</dbReference>
<dbReference type="InterPro" id="IPR036942">
    <property type="entry name" value="Beta-barrel_TonB_sf"/>
</dbReference>
<feature type="region of interest" description="Disordered" evidence="4">
    <location>
        <begin position="799"/>
        <end position="819"/>
    </location>
</feature>
<dbReference type="Proteomes" id="UP000064893">
    <property type="component" value="Chromosome"/>
</dbReference>
<dbReference type="EMBL" id="CP013118">
    <property type="protein sequence ID" value="ALO15372.1"/>
    <property type="molecule type" value="Genomic_DNA"/>
</dbReference>
<dbReference type="PATRIC" id="fig|1307839.3.peg.1832"/>
<dbReference type="Pfam" id="PF13620">
    <property type="entry name" value="CarboxypepD_reg"/>
    <property type="match status" value="1"/>
</dbReference>
<keyword evidence="5" id="KW-0732">Signal</keyword>
<dbReference type="Gene3D" id="2.40.170.20">
    <property type="entry name" value="TonB-dependent receptor, beta-barrel domain"/>
    <property type="match status" value="1"/>
</dbReference>
<organism evidence="8 9">
    <name type="scientific">Salinivirga cyanobacteriivorans</name>
    <dbReference type="NCBI Taxonomy" id="1307839"/>
    <lineage>
        <taxon>Bacteria</taxon>
        <taxon>Pseudomonadati</taxon>
        <taxon>Bacteroidota</taxon>
        <taxon>Bacteroidia</taxon>
        <taxon>Bacteroidales</taxon>
        <taxon>Salinivirgaceae</taxon>
        <taxon>Salinivirga</taxon>
    </lineage>
</organism>
<dbReference type="InterPro" id="IPR037066">
    <property type="entry name" value="Plug_dom_sf"/>
</dbReference>
<evidence type="ECO:0000256" key="2">
    <source>
        <dbReference type="ARBA" id="ARBA00023136"/>
    </source>
</evidence>
<dbReference type="GO" id="GO:0009279">
    <property type="term" value="C:cell outer membrane"/>
    <property type="evidence" value="ECO:0007669"/>
    <property type="project" value="UniProtKB-SubCell"/>
</dbReference>
<evidence type="ECO:0000256" key="5">
    <source>
        <dbReference type="SAM" id="SignalP"/>
    </source>
</evidence>
<dbReference type="STRING" id="1307839.L21SP5_01730"/>
<reference evidence="8 9" key="1">
    <citation type="submission" date="2015-11" db="EMBL/GenBank/DDBJ databases">
        <title>Description and complete genome sequence of a novel strain predominating in hypersaline microbial mats and representing a new family of the Bacteriodetes phylum.</title>
        <authorList>
            <person name="Spring S."/>
            <person name="Bunk B."/>
            <person name="Sproer C."/>
            <person name="Klenk H.-P."/>
        </authorList>
    </citation>
    <scope>NUCLEOTIDE SEQUENCE [LARGE SCALE GENOMIC DNA]</scope>
    <source>
        <strain evidence="8 9">L21-Spi-D4</strain>
    </source>
</reference>
<keyword evidence="2" id="KW-0472">Membrane</keyword>
<evidence type="ECO:0000256" key="1">
    <source>
        <dbReference type="ARBA" id="ARBA00004442"/>
    </source>
</evidence>
<dbReference type="OrthoDB" id="910296at2"/>
<protein>
    <submittedName>
        <fullName evidence="8">TonB-dependent vitamin B12 receptor</fullName>
    </submittedName>
</protein>
<dbReference type="PANTHER" id="PTHR40980">
    <property type="entry name" value="PLUG DOMAIN-CONTAINING PROTEIN"/>
    <property type="match status" value="1"/>
</dbReference>
<dbReference type="PANTHER" id="PTHR40980:SF4">
    <property type="entry name" value="TONB-DEPENDENT RECEPTOR-LIKE BETA-BARREL DOMAIN-CONTAINING PROTEIN"/>
    <property type="match status" value="1"/>
</dbReference>
<dbReference type="SUPFAM" id="SSF49464">
    <property type="entry name" value="Carboxypeptidase regulatory domain-like"/>
    <property type="match status" value="1"/>
</dbReference>
<dbReference type="InterPro" id="IPR012910">
    <property type="entry name" value="Plug_dom"/>
</dbReference>
<sequence precursor="true">MKRFFISVLLVFILLNVNAQTPQGGRPGSGPSRGGGMPISSGIVGRVIDAQSNEAVEYANVALFNATDSTLVNGTITNAKGFFMLKNIPNGTYNMRVKFIGYKSHTINKISITDEQPVVRLKALKIEPANIELDAVDVTAKQEEVMFKIDKRVINVSENINTIGGTAVDALENTPGVEVDIDGNVSIRGSSNFKVLIDGKPTAMEGSEALQQIPASSIKEIEIITNPSAKYDPDGLTGILNIVMKKNIKGGLNGLVSASVGNDDRYDGSVNLNYRKNKLNLIGGYSYRQGGRGGNSESYYETYRNDTTFYRDEEGERGHTRISHNFKAGIDYDFNDANLLSFNAQYRLNERERGNESFYEQYTDPESIFVESYTEGENKDEGSSYELSGVYIHKFDEKDHELRLMATFSSNDDTESAYTLKDTLGTTTDIVEETLTETTENHNHGTFQADYELPLGSNKLEAGFKSSLRAIDYNQTGDILNPIPGSPSNEFVYQEDIHALYAMFSGPLGGVEYQLGLRGEYSRVFTEQKANDDSNTKEIFTVYPTLHFSYELNETNKLMAGYSRRVHRPRTFFLNPYEERSDAFTIRKGNPDLDPEYAHSLEMNYLKYFKQSFFNATVFYRQTDNNIGRIQKAINDNMVLLTFENINKETSLGAEFSGRHKFGKWLSANLSYSFFRYTIDGETSGEDLSNESVNHKVRGNANVRFGPNSNLQMFGMYYSPSVTSQGERDGFFFTGFGYKHLLLDRKLTLSLRVRNPFGNFKWRFTSEGSTFKNEFVRRPDFPVVYVGVTYRINEGFKQRRMERENGGTSQDFSEGMTVD</sequence>
<proteinExistence type="predicted"/>
<dbReference type="InterPro" id="IPR008969">
    <property type="entry name" value="CarboxyPept-like_regulatory"/>
</dbReference>
<accession>A0A0S2HZZ5</accession>
<dbReference type="AlphaFoldDB" id="A0A0S2HZZ5"/>
<evidence type="ECO:0000259" key="6">
    <source>
        <dbReference type="Pfam" id="PF07715"/>
    </source>
</evidence>
<feature type="domain" description="Outer membrane protein beta-barrel" evidence="7">
    <location>
        <begin position="393"/>
        <end position="790"/>
    </location>
</feature>
<comment type="subcellular location">
    <subcellularLocation>
        <location evidence="1">Cell outer membrane</location>
    </subcellularLocation>
</comment>
<evidence type="ECO:0000313" key="9">
    <source>
        <dbReference type="Proteomes" id="UP000064893"/>
    </source>
</evidence>
<evidence type="ECO:0000256" key="4">
    <source>
        <dbReference type="SAM" id="MobiDB-lite"/>
    </source>
</evidence>
<name>A0A0S2HZZ5_9BACT</name>
<keyword evidence="8" id="KW-0675">Receptor</keyword>
<dbReference type="Pfam" id="PF14905">
    <property type="entry name" value="OMP_b-brl_3"/>
    <property type="match status" value="1"/>
</dbReference>
<dbReference type="SUPFAM" id="SSF56935">
    <property type="entry name" value="Porins"/>
    <property type="match status" value="1"/>
</dbReference>
<feature type="chain" id="PRO_5006599571" evidence="5">
    <location>
        <begin position="20"/>
        <end position="819"/>
    </location>
</feature>
<dbReference type="KEGG" id="blq:L21SP5_01730"/>
<dbReference type="RefSeq" id="WP_057952837.1">
    <property type="nucleotide sequence ID" value="NZ_CP013118.1"/>
</dbReference>
<dbReference type="Gene3D" id="2.170.130.10">
    <property type="entry name" value="TonB-dependent receptor, plug domain"/>
    <property type="match status" value="1"/>
</dbReference>
<dbReference type="Pfam" id="PF07715">
    <property type="entry name" value="Plug"/>
    <property type="match status" value="1"/>
</dbReference>
<dbReference type="Gene3D" id="2.60.40.1120">
    <property type="entry name" value="Carboxypeptidase-like, regulatory domain"/>
    <property type="match status" value="1"/>
</dbReference>
<gene>
    <name evidence="8" type="ORF">L21SP5_01730</name>
</gene>
<feature type="domain" description="TonB-dependent receptor plug" evidence="6">
    <location>
        <begin position="166"/>
        <end position="238"/>
    </location>
</feature>
<keyword evidence="3" id="KW-0998">Cell outer membrane</keyword>
<keyword evidence="9" id="KW-1185">Reference proteome</keyword>
<evidence type="ECO:0000256" key="3">
    <source>
        <dbReference type="ARBA" id="ARBA00023237"/>
    </source>
</evidence>
<feature type="signal peptide" evidence="5">
    <location>
        <begin position="1"/>
        <end position="19"/>
    </location>
</feature>
<evidence type="ECO:0000313" key="8">
    <source>
        <dbReference type="EMBL" id="ALO15372.1"/>
    </source>
</evidence>
<evidence type="ECO:0000259" key="7">
    <source>
        <dbReference type="Pfam" id="PF14905"/>
    </source>
</evidence>